<dbReference type="EMBL" id="BMWH01000004">
    <property type="protein sequence ID" value="GGZ80407.1"/>
    <property type="molecule type" value="Genomic_DNA"/>
</dbReference>
<name>A0A918R1P9_9ACTN</name>
<comment type="caution">
    <text evidence="2">The sequence shown here is derived from an EMBL/GenBank/DDBJ whole genome shotgun (WGS) entry which is preliminary data.</text>
</comment>
<accession>A0A918R1P9</accession>
<feature type="transmembrane region" description="Helical" evidence="1">
    <location>
        <begin position="65"/>
        <end position="83"/>
    </location>
</feature>
<protein>
    <submittedName>
        <fullName evidence="2">Uncharacterized protein</fullName>
    </submittedName>
</protein>
<evidence type="ECO:0000256" key="1">
    <source>
        <dbReference type="SAM" id="Phobius"/>
    </source>
</evidence>
<feature type="transmembrane region" description="Helical" evidence="1">
    <location>
        <begin position="89"/>
        <end position="107"/>
    </location>
</feature>
<reference evidence="2" key="2">
    <citation type="submission" date="2020-09" db="EMBL/GenBank/DDBJ databases">
        <authorList>
            <person name="Sun Q."/>
            <person name="Ohkuma M."/>
        </authorList>
    </citation>
    <scope>NUCLEOTIDE SEQUENCE</scope>
    <source>
        <strain evidence="2">JCM 5016</strain>
    </source>
</reference>
<dbReference type="Proteomes" id="UP000623010">
    <property type="component" value="Unassembled WGS sequence"/>
</dbReference>
<reference evidence="2" key="1">
    <citation type="journal article" date="2014" name="Int. J. Syst. Evol. Microbiol.">
        <title>Complete genome sequence of Corynebacterium casei LMG S-19264T (=DSM 44701T), isolated from a smear-ripened cheese.</title>
        <authorList>
            <consortium name="US DOE Joint Genome Institute (JGI-PGF)"/>
            <person name="Walter F."/>
            <person name="Albersmeier A."/>
            <person name="Kalinowski J."/>
            <person name="Ruckert C."/>
        </authorList>
    </citation>
    <scope>NUCLEOTIDE SEQUENCE</scope>
    <source>
        <strain evidence="2">JCM 5016</strain>
    </source>
</reference>
<keyword evidence="3" id="KW-1185">Reference proteome</keyword>
<dbReference type="AlphaFoldDB" id="A0A918R1P9"/>
<sequence length="120" mass="13216">MTLRHPAPGHRSVVAAALEDWWLTTDPAEPFDPDDLADHVDTYLASSGYLIAPDITPNRMPLRSVIIADVLITLFTLAATLGAARQHQWGWTALGTVVTAALARTCIRDLAHRHRTRGQR</sequence>
<keyword evidence="1" id="KW-0812">Transmembrane</keyword>
<evidence type="ECO:0000313" key="2">
    <source>
        <dbReference type="EMBL" id="GGZ80407.1"/>
    </source>
</evidence>
<keyword evidence="1" id="KW-1133">Transmembrane helix</keyword>
<organism evidence="2 3">
    <name type="scientific">Streptomyces echinoruber</name>
    <dbReference type="NCBI Taxonomy" id="68898"/>
    <lineage>
        <taxon>Bacteria</taxon>
        <taxon>Bacillati</taxon>
        <taxon>Actinomycetota</taxon>
        <taxon>Actinomycetes</taxon>
        <taxon>Kitasatosporales</taxon>
        <taxon>Streptomycetaceae</taxon>
        <taxon>Streptomyces</taxon>
    </lineage>
</organism>
<keyword evidence="1" id="KW-0472">Membrane</keyword>
<evidence type="ECO:0000313" key="3">
    <source>
        <dbReference type="Proteomes" id="UP000623010"/>
    </source>
</evidence>
<proteinExistence type="predicted"/>
<gene>
    <name evidence="2" type="ORF">GCM10010389_17790</name>
</gene>
<dbReference type="RefSeq" id="WP_190056775.1">
    <property type="nucleotide sequence ID" value="NZ_BMWH01000004.1"/>
</dbReference>